<dbReference type="OrthoDB" id="1898716at2759"/>
<gene>
    <name evidence="3" type="ORF">CTI12_AA061400</name>
</gene>
<feature type="compositionally biased region" description="Polar residues" evidence="1">
    <location>
        <begin position="318"/>
        <end position="331"/>
    </location>
</feature>
<name>A0A2U1Q8V8_ARTAN</name>
<dbReference type="STRING" id="35608.A0A2U1Q8V8"/>
<keyword evidence="4" id="KW-1185">Reference proteome</keyword>
<reference evidence="3 4" key="1">
    <citation type="journal article" date="2018" name="Mol. Plant">
        <title>The genome of Artemisia annua provides insight into the evolution of Asteraceae family and artemisinin biosynthesis.</title>
        <authorList>
            <person name="Shen Q."/>
            <person name="Zhang L."/>
            <person name="Liao Z."/>
            <person name="Wang S."/>
            <person name="Yan T."/>
            <person name="Shi P."/>
            <person name="Liu M."/>
            <person name="Fu X."/>
            <person name="Pan Q."/>
            <person name="Wang Y."/>
            <person name="Lv Z."/>
            <person name="Lu X."/>
            <person name="Zhang F."/>
            <person name="Jiang W."/>
            <person name="Ma Y."/>
            <person name="Chen M."/>
            <person name="Hao X."/>
            <person name="Li L."/>
            <person name="Tang Y."/>
            <person name="Lv G."/>
            <person name="Zhou Y."/>
            <person name="Sun X."/>
            <person name="Brodelius P.E."/>
            <person name="Rose J.K.C."/>
            <person name="Tang K."/>
        </authorList>
    </citation>
    <scope>NUCLEOTIDE SEQUENCE [LARGE SCALE GENOMIC DNA]</scope>
    <source>
        <strain evidence="4">cv. Huhao1</strain>
        <tissue evidence="3">Leaf</tissue>
    </source>
</reference>
<evidence type="ECO:0000313" key="3">
    <source>
        <dbReference type="EMBL" id="PWA94437.1"/>
    </source>
</evidence>
<dbReference type="EMBL" id="PKPP01000315">
    <property type="protein sequence ID" value="PWA94437.1"/>
    <property type="molecule type" value="Genomic_DNA"/>
</dbReference>
<evidence type="ECO:0000259" key="2">
    <source>
        <dbReference type="PROSITE" id="PS51297"/>
    </source>
</evidence>
<dbReference type="PROSITE" id="PS51297">
    <property type="entry name" value="K_BOX"/>
    <property type="match status" value="1"/>
</dbReference>
<accession>A0A2U1Q8V8</accession>
<dbReference type="GO" id="GO:0005634">
    <property type="term" value="C:nucleus"/>
    <property type="evidence" value="ECO:0007669"/>
    <property type="project" value="InterPro"/>
</dbReference>
<proteinExistence type="predicted"/>
<feature type="domain" description="K-box" evidence="2">
    <location>
        <begin position="147"/>
        <end position="237"/>
    </location>
</feature>
<dbReference type="AlphaFoldDB" id="A0A2U1Q8V8"/>
<evidence type="ECO:0000313" key="4">
    <source>
        <dbReference type="Proteomes" id="UP000245207"/>
    </source>
</evidence>
<dbReference type="InterPro" id="IPR002487">
    <property type="entry name" value="TF_Kbox"/>
</dbReference>
<evidence type="ECO:0000256" key="1">
    <source>
        <dbReference type="SAM" id="MobiDB-lite"/>
    </source>
</evidence>
<comment type="caution">
    <text evidence="3">The sequence shown here is derived from an EMBL/GenBank/DDBJ whole genome shotgun (WGS) entry which is preliminary data.</text>
</comment>
<dbReference type="GO" id="GO:0003700">
    <property type="term" value="F:DNA-binding transcription factor activity"/>
    <property type="evidence" value="ECO:0007669"/>
    <property type="project" value="InterPro"/>
</dbReference>
<feature type="region of interest" description="Disordered" evidence="1">
    <location>
        <begin position="310"/>
        <end position="334"/>
    </location>
</feature>
<dbReference type="Pfam" id="PF01486">
    <property type="entry name" value="K-box"/>
    <property type="match status" value="1"/>
</dbReference>
<dbReference type="Proteomes" id="UP000245207">
    <property type="component" value="Unassembled WGS sequence"/>
</dbReference>
<organism evidence="3 4">
    <name type="scientific">Artemisia annua</name>
    <name type="common">Sweet wormwood</name>
    <dbReference type="NCBI Taxonomy" id="35608"/>
    <lineage>
        <taxon>Eukaryota</taxon>
        <taxon>Viridiplantae</taxon>
        <taxon>Streptophyta</taxon>
        <taxon>Embryophyta</taxon>
        <taxon>Tracheophyta</taxon>
        <taxon>Spermatophyta</taxon>
        <taxon>Magnoliopsida</taxon>
        <taxon>eudicotyledons</taxon>
        <taxon>Gunneridae</taxon>
        <taxon>Pentapetalae</taxon>
        <taxon>asterids</taxon>
        <taxon>campanulids</taxon>
        <taxon>Asterales</taxon>
        <taxon>Asteraceae</taxon>
        <taxon>Asteroideae</taxon>
        <taxon>Anthemideae</taxon>
        <taxon>Artemisiinae</taxon>
        <taxon>Artemisia</taxon>
    </lineage>
</organism>
<sequence>MEMIRDRQVTHSLSELSILKVTLQDTLWLIAESQYHMKMLLKETIRYHSLLFRTTEINTMAKVPRSCMLHLQFLELNGNNVVSYKPQKDHLRKHRPLIASACRQETGDNGIELNGNNVMPYKPQKYHLRKHRPLIASACRQETGDNGLFWQREAAMLKQQLQSLQENHRRMMGEELTGLTVKDLQGMENQLEMSLRGIRMKKGNLIHQENVELCKTVNQIREENTELYNKVYGIRDADTTNRNGFLTNSLSIREDPIATTHLQLSQPDQHEPIEAPRRSTNLGLSVEIKRLTSKQKCMPNELEYVPKMLENSDDKCNPSENPANSKQSPGTRNKHVGLVEGGLVSLVLMLKYQNMESVYKVLRVNFNASNIYYINWLTMPITTITCNQLLWEMKARANTFRSGGNEDARSRDYHQQDERRMREHGFDMLDIGRYESGISHSQRLSALMSKTR</sequence>
<protein>
    <submittedName>
        <fullName evidence="3">Transcription factor, K-box</fullName>
    </submittedName>
</protein>